<protein>
    <recommendedName>
        <fullName evidence="1">J domain-containing protein</fullName>
    </recommendedName>
</protein>
<dbReference type="Gene3D" id="1.10.3680.10">
    <property type="entry name" value="TerB-like"/>
    <property type="match status" value="1"/>
</dbReference>
<dbReference type="Proteomes" id="UP000245370">
    <property type="component" value="Unassembled WGS sequence"/>
</dbReference>
<sequence>MMSYLLVFFFAFLVVFIRIFDNITNDRAWDHNLVKNEHETKEIPPHDPLLEAYISLGALMVRRDRSSYREKILYLNNYFSKHFPHSHYDFGRSFTESLKNPIRLRVISKWLRRKLPRREQRLQIMYFLAELSNVDGAMNKHEIALLKEINQLLKLSEEDFDSIIAMYTQQQKRTKSSENSNSRIAAIALAFRVMGLSENASQAEVKKAYRRLVKLHHPDVFATQGIEHQEIAQKRFIEIQKAYEILETTWK</sequence>
<dbReference type="InterPro" id="IPR029024">
    <property type="entry name" value="TerB-like"/>
</dbReference>
<dbReference type="InterPro" id="IPR007791">
    <property type="entry name" value="DjlA_N"/>
</dbReference>
<keyword evidence="3" id="KW-1185">Reference proteome</keyword>
<dbReference type="RefSeq" id="WP_109360089.1">
    <property type="nucleotide sequence ID" value="NZ_QFRJ01000010.1"/>
</dbReference>
<accession>A0A2U2XAV9</accession>
<dbReference type="SUPFAM" id="SSF46565">
    <property type="entry name" value="Chaperone J-domain"/>
    <property type="match status" value="1"/>
</dbReference>
<organism evidence="2 3">
    <name type="scientific">Brumimicrobium oceani</name>
    <dbReference type="NCBI Taxonomy" id="2100725"/>
    <lineage>
        <taxon>Bacteria</taxon>
        <taxon>Pseudomonadati</taxon>
        <taxon>Bacteroidota</taxon>
        <taxon>Flavobacteriia</taxon>
        <taxon>Flavobacteriales</taxon>
        <taxon>Crocinitomicaceae</taxon>
        <taxon>Brumimicrobium</taxon>
    </lineage>
</organism>
<dbReference type="PANTHER" id="PTHR24074">
    <property type="entry name" value="CO-CHAPERONE PROTEIN DJLA"/>
    <property type="match status" value="1"/>
</dbReference>
<dbReference type="PROSITE" id="PS50076">
    <property type="entry name" value="DNAJ_2"/>
    <property type="match status" value="1"/>
</dbReference>
<dbReference type="OrthoDB" id="665715at2"/>
<dbReference type="Gene3D" id="1.10.287.110">
    <property type="entry name" value="DnaJ domain"/>
    <property type="match status" value="1"/>
</dbReference>
<evidence type="ECO:0000259" key="1">
    <source>
        <dbReference type="PROSITE" id="PS50076"/>
    </source>
</evidence>
<feature type="domain" description="J" evidence="1">
    <location>
        <begin position="189"/>
        <end position="251"/>
    </location>
</feature>
<dbReference type="InterPro" id="IPR050817">
    <property type="entry name" value="DjlA_DnaK_co-chaperone"/>
</dbReference>
<dbReference type="InterPro" id="IPR001623">
    <property type="entry name" value="DnaJ_domain"/>
</dbReference>
<dbReference type="SMART" id="SM00271">
    <property type="entry name" value="DnaJ"/>
    <property type="match status" value="1"/>
</dbReference>
<dbReference type="Pfam" id="PF00226">
    <property type="entry name" value="DnaJ"/>
    <property type="match status" value="1"/>
</dbReference>
<dbReference type="PRINTS" id="PR00625">
    <property type="entry name" value="JDOMAIN"/>
</dbReference>
<dbReference type="CDD" id="cd07177">
    <property type="entry name" value="terB_like"/>
    <property type="match status" value="1"/>
</dbReference>
<reference evidence="2 3" key="2">
    <citation type="submission" date="2018-05" db="EMBL/GenBank/DDBJ databases">
        <authorList>
            <person name="Lanie J.A."/>
            <person name="Ng W.-L."/>
            <person name="Kazmierczak K.M."/>
            <person name="Andrzejewski T.M."/>
            <person name="Davidsen T.M."/>
            <person name="Wayne K.J."/>
            <person name="Tettelin H."/>
            <person name="Glass J.I."/>
            <person name="Rusch D."/>
            <person name="Podicherti R."/>
            <person name="Tsui H.-C.T."/>
            <person name="Winkler M.E."/>
        </authorList>
    </citation>
    <scope>NUCLEOTIDE SEQUENCE [LARGE SCALE GENOMIC DNA]</scope>
    <source>
        <strain evidence="2 3">C305</strain>
    </source>
</reference>
<comment type="caution">
    <text evidence="2">The sequence shown here is derived from an EMBL/GenBank/DDBJ whole genome shotgun (WGS) entry which is preliminary data.</text>
</comment>
<name>A0A2U2XAV9_9FLAO</name>
<dbReference type="EMBL" id="QFRJ01000010">
    <property type="protein sequence ID" value="PWH84897.1"/>
    <property type="molecule type" value="Genomic_DNA"/>
</dbReference>
<gene>
    <name evidence="2" type="ORF">DIT68_12195</name>
</gene>
<reference evidence="2 3" key="1">
    <citation type="submission" date="2018-05" db="EMBL/GenBank/DDBJ databases">
        <title>Brumimicrobium oceani sp. nov., isolated from coastal sediment.</title>
        <authorList>
            <person name="Kou Y."/>
        </authorList>
    </citation>
    <scope>NUCLEOTIDE SEQUENCE [LARGE SCALE GENOMIC DNA]</scope>
    <source>
        <strain evidence="2 3">C305</strain>
    </source>
</reference>
<dbReference type="CDD" id="cd06257">
    <property type="entry name" value="DnaJ"/>
    <property type="match status" value="1"/>
</dbReference>
<evidence type="ECO:0000313" key="3">
    <source>
        <dbReference type="Proteomes" id="UP000245370"/>
    </source>
</evidence>
<proteinExistence type="predicted"/>
<evidence type="ECO:0000313" key="2">
    <source>
        <dbReference type="EMBL" id="PWH84897.1"/>
    </source>
</evidence>
<dbReference type="AlphaFoldDB" id="A0A2U2XAV9"/>
<dbReference type="InterPro" id="IPR036869">
    <property type="entry name" value="J_dom_sf"/>
</dbReference>
<dbReference type="Pfam" id="PF05099">
    <property type="entry name" value="TerB"/>
    <property type="match status" value="1"/>
</dbReference>